<keyword evidence="6" id="KW-0315">Glutamine amidotransferase</keyword>
<feature type="region of interest" description="Disordered" evidence="4">
    <location>
        <begin position="44"/>
        <end position="68"/>
    </location>
</feature>
<keyword evidence="1" id="KW-0346">Stress response</keyword>
<evidence type="ECO:0000256" key="2">
    <source>
        <dbReference type="ARBA" id="ARBA00023239"/>
    </source>
</evidence>
<feature type="domain" description="DJ-1/PfpI" evidence="5">
    <location>
        <begin position="25"/>
        <end position="221"/>
    </location>
</feature>
<dbReference type="Gene3D" id="3.40.50.880">
    <property type="match status" value="1"/>
</dbReference>
<evidence type="ECO:0000313" key="6">
    <source>
        <dbReference type="EMBL" id="QCF24573.1"/>
    </source>
</evidence>
<dbReference type="GO" id="GO:0019172">
    <property type="term" value="F:glyoxalase III activity"/>
    <property type="evidence" value="ECO:0007669"/>
    <property type="project" value="TreeGrafter"/>
</dbReference>
<evidence type="ECO:0000256" key="4">
    <source>
        <dbReference type="SAM" id="MobiDB-lite"/>
    </source>
</evidence>
<dbReference type="OrthoDB" id="9792284at2"/>
<dbReference type="GO" id="GO:0016740">
    <property type="term" value="F:transferase activity"/>
    <property type="evidence" value="ECO:0007669"/>
    <property type="project" value="UniProtKB-KW"/>
</dbReference>
<dbReference type="InterPro" id="IPR002818">
    <property type="entry name" value="DJ-1/PfpI"/>
</dbReference>
<reference evidence="6 7" key="1">
    <citation type="submission" date="2018-07" db="EMBL/GenBank/DDBJ databases">
        <title>Marsedoiliclastica nanhaica gen. nov. sp. nov., a novel marine hydrocarbonoclastic bacterium isolated from an in-situ enriched hydrocarbon-degrading consortium in deep-sea sediment.</title>
        <authorList>
            <person name="Dong C."/>
            <person name="Ma T."/>
            <person name="Liu R."/>
            <person name="Shao Z."/>
        </authorList>
    </citation>
    <scope>NUCLEOTIDE SEQUENCE [LARGE SCALE GENOMIC DNA]</scope>
    <source>
        <strain evidence="7">soil36-7</strain>
    </source>
</reference>
<accession>A0A4P7XDH6</accession>
<proteinExistence type="inferred from homology"/>
<dbReference type="KEGG" id="hmi:soil367_00605"/>
<comment type="similarity">
    <text evidence="3">Belongs to the peptidase C56 family. HSP31-like subfamily.</text>
</comment>
<evidence type="ECO:0000259" key="5">
    <source>
        <dbReference type="Pfam" id="PF01965"/>
    </source>
</evidence>
<keyword evidence="7" id="KW-1185">Reference proteome</keyword>
<organism evidence="6 7">
    <name type="scientific">Hydrocarboniclastica marina</name>
    <dbReference type="NCBI Taxonomy" id="2259620"/>
    <lineage>
        <taxon>Bacteria</taxon>
        <taxon>Pseudomonadati</taxon>
        <taxon>Pseudomonadota</taxon>
        <taxon>Gammaproteobacteria</taxon>
        <taxon>Alteromonadales</taxon>
        <taxon>Alteromonadaceae</taxon>
        <taxon>Hydrocarboniclastica</taxon>
    </lineage>
</organism>
<dbReference type="Pfam" id="PF01965">
    <property type="entry name" value="DJ-1_PfpI"/>
    <property type="match status" value="1"/>
</dbReference>
<dbReference type="CDD" id="cd03141">
    <property type="entry name" value="GATase1_Hsp31_like"/>
    <property type="match status" value="1"/>
</dbReference>
<dbReference type="GO" id="GO:0005737">
    <property type="term" value="C:cytoplasm"/>
    <property type="evidence" value="ECO:0007669"/>
    <property type="project" value="TreeGrafter"/>
</dbReference>
<name>A0A4P7XDH6_9ALTE</name>
<evidence type="ECO:0000313" key="7">
    <source>
        <dbReference type="Proteomes" id="UP000298049"/>
    </source>
</evidence>
<keyword evidence="2" id="KW-0456">Lyase</keyword>
<dbReference type="EMBL" id="CP031093">
    <property type="protein sequence ID" value="QCF24573.1"/>
    <property type="molecule type" value="Genomic_DNA"/>
</dbReference>
<dbReference type="InterPro" id="IPR029062">
    <property type="entry name" value="Class_I_gatase-like"/>
</dbReference>
<dbReference type="Proteomes" id="UP000298049">
    <property type="component" value="Chromosome"/>
</dbReference>
<dbReference type="AlphaFoldDB" id="A0A4P7XDH6"/>
<keyword evidence="6" id="KW-0808">Transferase</keyword>
<dbReference type="RefSeq" id="WP_136545912.1">
    <property type="nucleotide sequence ID" value="NZ_CP031093.1"/>
</dbReference>
<dbReference type="SUPFAM" id="SSF52317">
    <property type="entry name" value="Class I glutamine amidotransferase-like"/>
    <property type="match status" value="1"/>
</dbReference>
<dbReference type="PANTHER" id="PTHR48094">
    <property type="entry name" value="PROTEIN/NUCLEIC ACID DEGLYCASE DJ-1-RELATED"/>
    <property type="match status" value="1"/>
</dbReference>
<sequence>MHIVMVLTSHGQLGATRKPTGVWLNEFTQPFYIFREAGADITLASPRGGQPPIDPASESDDADSEANRRFRSDKQALELFAHTSRLSEIVPDRYDALFFPGGHGPLWDLSQDNESKRLLQAFDADEKPIGAVCHGAAAFVYALGGRGRALVENRKLTAFTNEEETASGLADTVPFLLETALRERGALFQHGPRGQAFCVSDGNLVTGQNPASAGRTASALLQLLGLR</sequence>
<protein>
    <submittedName>
        <fullName evidence="6">Type 1 glutamine amidotransferase domain-containing protein</fullName>
    </submittedName>
</protein>
<evidence type="ECO:0000256" key="1">
    <source>
        <dbReference type="ARBA" id="ARBA00023016"/>
    </source>
</evidence>
<gene>
    <name evidence="6" type="ORF">soil367_00605</name>
</gene>
<dbReference type="InterPro" id="IPR050325">
    <property type="entry name" value="Prot/Nucl_acid_deglycase"/>
</dbReference>
<evidence type="ECO:0000256" key="3">
    <source>
        <dbReference type="ARBA" id="ARBA00038493"/>
    </source>
</evidence>
<dbReference type="PANTHER" id="PTHR48094:SF11">
    <property type="entry name" value="GLUTATHIONE-INDEPENDENT GLYOXALASE HSP31-RELATED"/>
    <property type="match status" value="1"/>
</dbReference>
<dbReference type="GO" id="GO:0019243">
    <property type="term" value="P:methylglyoxal catabolic process to D-lactate via S-lactoyl-glutathione"/>
    <property type="evidence" value="ECO:0007669"/>
    <property type="project" value="TreeGrafter"/>
</dbReference>